<gene>
    <name evidence="3" type="ORF">AMC81_CH02990</name>
</gene>
<keyword evidence="4" id="KW-1185">Reference proteome</keyword>
<sequence>MGSAGFKLFSNFYNAAGAARFHESDGMVAIGLSGLKRSLVVSTVLCCGVMAGCTSVEYTSQAELTAVQTVVPTPKPGEEATLAAIPTADGTAGQAVAGAMLPQTQTSSSLTAAAMPTVAASQPADLAMQAGIQPAAYAQIPLTPEMTAIQSVVPTPRPVTPAQPATQLAFAATPQNNALAALAAVDTTPRSSMDYGFDESGPIDPPTAPPMFSDDDKDDAPTVEKSFVTKLIQKYSKIYEIPETLLHRIVHRESRYNPKAYNKRGYFGLMQIKYNTAKSMGYDGAPGGLFDAETNIKYAAKYLRGAWLVSDNKEDDAVRLYARGYYYDAKRKGMNDVAQGNY</sequence>
<feature type="domain" description="Transglycosylase SLT" evidence="2">
    <location>
        <begin position="231"/>
        <end position="324"/>
    </location>
</feature>
<dbReference type="Pfam" id="PF01464">
    <property type="entry name" value="SLT"/>
    <property type="match status" value="1"/>
</dbReference>
<dbReference type="InterPro" id="IPR008258">
    <property type="entry name" value="Transglycosylase_SLT_dom_1"/>
</dbReference>
<dbReference type="EMBL" id="CP013568">
    <property type="protein sequence ID" value="ANL85743.1"/>
    <property type="molecule type" value="Genomic_DNA"/>
</dbReference>
<organism evidence="3 4">
    <name type="scientific">Rhizobium phaseoli</name>
    <dbReference type="NCBI Taxonomy" id="396"/>
    <lineage>
        <taxon>Bacteria</taxon>
        <taxon>Pseudomonadati</taxon>
        <taxon>Pseudomonadota</taxon>
        <taxon>Alphaproteobacteria</taxon>
        <taxon>Hyphomicrobiales</taxon>
        <taxon>Rhizobiaceae</taxon>
        <taxon>Rhizobium/Agrobacterium group</taxon>
        <taxon>Rhizobium</taxon>
    </lineage>
</organism>
<dbReference type="Gene3D" id="1.10.530.10">
    <property type="match status" value="1"/>
</dbReference>
<reference evidence="3 4" key="1">
    <citation type="submission" date="2015-11" db="EMBL/GenBank/DDBJ databases">
        <title>The limits of bacterial species coexistence and the symbiotic plasmid transference in sympatric Rhizobium populations.</title>
        <authorList>
            <person name="Perez-Carrascal O.M."/>
            <person name="VanInsberghe D."/>
            <person name="Juarez S."/>
            <person name="Polz M.F."/>
            <person name="Vinuesa P."/>
            <person name="Gonzalez V."/>
        </authorList>
    </citation>
    <scope>NUCLEOTIDE SEQUENCE [LARGE SCALE GENOMIC DNA]</scope>
    <source>
        <strain evidence="3 4">N771</strain>
    </source>
</reference>
<accession>A0ABN4QNS2</accession>
<dbReference type="Proteomes" id="UP000078551">
    <property type="component" value="Chromosome"/>
</dbReference>
<proteinExistence type="inferred from homology"/>
<evidence type="ECO:0000313" key="3">
    <source>
        <dbReference type="EMBL" id="ANL85743.1"/>
    </source>
</evidence>
<dbReference type="SUPFAM" id="SSF53955">
    <property type="entry name" value="Lysozyme-like"/>
    <property type="match status" value="1"/>
</dbReference>
<protein>
    <submittedName>
        <fullName evidence="3">Lytic murein transglycosylase-related protein</fullName>
    </submittedName>
</protein>
<evidence type="ECO:0000256" key="1">
    <source>
        <dbReference type="ARBA" id="ARBA00009387"/>
    </source>
</evidence>
<evidence type="ECO:0000313" key="4">
    <source>
        <dbReference type="Proteomes" id="UP000078551"/>
    </source>
</evidence>
<comment type="similarity">
    <text evidence="1">Belongs to the virb1 family.</text>
</comment>
<name>A0ABN4QNS2_9HYPH</name>
<dbReference type="InterPro" id="IPR023346">
    <property type="entry name" value="Lysozyme-like_dom_sf"/>
</dbReference>
<evidence type="ECO:0000259" key="2">
    <source>
        <dbReference type="Pfam" id="PF01464"/>
    </source>
</evidence>